<protein>
    <submittedName>
        <fullName evidence="2">Uncharacterized protein</fullName>
    </submittedName>
</protein>
<sequence>MIDRESRIVFGSLLLFVLIVTGSAIAEFQFGFALQDRPLLSLLLFGGVAVAAPQLYLAATDDEVPPRTRIQFAAVTIAVFATLFAGNAEGISYLLIAAIGSLAVLGLVCYELLIGYRASSEESVTRVP</sequence>
<dbReference type="Proteomes" id="UP000434101">
    <property type="component" value="Unassembled WGS sequence"/>
</dbReference>
<dbReference type="OrthoDB" id="201480at2157"/>
<feature type="transmembrane region" description="Helical" evidence="1">
    <location>
        <begin position="40"/>
        <end position="58"/>
    </location>
</feature>
<accession>A0A6B0VLU2</accession>
<comment type="caution">
    <text evidence="2">The sequence shown here is derived from an EMBL/GenBank/DDBJ whole genome shotgun (WGS) entry which is preliminary data.</text>
</comment>
<organism evidence="2 3">
    <name type="scientific">Natronorubrum halalkaliphilum</name>
    <dbReference type="NCBI Taxonomy" id="2691917"/>
    <lineage>
        <taxon>Archaea</taxon>
        <taxon>Methanobacteriati</taxon>
        <taxon>Methanobacteriota</taxon>
        <taxon>Stenosarchaea group</taxon>
        <taxon>Halobacteria</taxon>
        <taxon>Halobacteriales</taxon>
        <taxon>Natrialbaceae</taxon>
        <taxon>Natronorubrum</taxon>
    </lineage>
</organism>
<keyword evidence="3" id="KW-1185">Reference proteome</keyword>
<evidence type="ECO:0000313" key="3">
    <source>
        <dbReference type="Proteomes" id="UP000434101"/>
    </source>
</evidence>
<keyword evidence="1" id="KW-1133">Transmembrane helix</keyword>
<evidence type="ECO:0000256" key="1">
    <source>
        <dbReference type="SAM" id="Phobius"/>
    </source>
</evidence>
<dbReference type="RefSeq" id="WP_160063887.1">
    <property type="nucleotide sequence ID" value="NZ_WUYX01000024.1"/>
</dbReference>
<name>A0A6B0VLU2_9EURY</name>
<proteinExistence type="predicted"/>
<evidence type="ECO:0000313" key="2">
    <source>
        <dbReference type="EMBL" id="MXV61742.1"/>
    </source>
</evidence>
<keyword evidence="1" id="KW-0812">Transmembrane</keyword>
<keyword evidence="1" id="KW-0472">Membrane</keyword>
<feature type="transmembrane region" description="Helical" evidence="1">
    <location>
        <begin position="70"/>
        <end position="87"/>
    </location>
</feature>
<feature type="transmembrane region" description="Helical" evidence="1">
    <location>
        <begin position="93"/>
        <end position="113"/>
    </location>
</feature>
<gene>
    <name evidence="2" type="ORF">GS429_06615</name>
</gene>
<dbReference type="AlphaFoldDB" id="A0A6B0VLU2"/>
<dbReference type="EMBL" id="WUYX01000024">
    <property type="protein sequence ID" value="MXV61742.1"/>
    <property type="molecule type" value="Genomic_DNA"/>
</dbReference>
<reference evidence="2 3" key="1">
    <citation type="submission" date="2020-01" db="EMBL/GenBank/DDBJ databases">
        <title>Natronorubrum sp. JWXQ-INN 674 isolated from Inner Mongolia Autonomous Region of China.</title>
        <authorList>
            <person name="Xue Q."/>
        </authorList>
    </citation>
    <scope>NUCLEOTIDE SEQUENCE [LARGE SCALE GENOMIC DNA]</scope>
    <source>
        <strain evidence="2 3">JWXQ-INN-674</strain>
    </source>
</reference>